<keyword evidence="2" id="KW-1185">Reference proteome</keyword>
<sequence length="60" mass="6716">MVELVIMEKVSISAVIQAQRFANIATTVFNAILILMRADMAEGTYLVTHTIRTTWMTKTA</sequence>
<evidence type="ECO:0000313" key="1">
    <source>
        <dbReference type="EMBL" id="KAF1916731.1"/>
    </source>
</evidence>
<evidence type="ECO:0000313" key="2">
    <source>
        <dbReference type="Proteomes" id="UP000800096"/>
    </source>
</evidence>
<dbReference type="AlphaFoldDB" id="A0A6A5QLS2"/>
<protein>
    <submittedName>
        <fullName evidence="1">Uncharacterized protein</fullName>
    </submittedName>
</protein>
<dbReference type="EMBL" id="ML979135">
    <property type="protein sequence ID" value="KAF1916731.1"/>
    <property type="molecule type" value="Genomic_DNA"/>
</dbReference>
<gene>
    <name evidence="1" type="ORF">BDU57DRAFT_516989</name>
</gene>
<reference evidence="1" key="1">
    <citation type="journal article" date="2020" name="Stud. Mycol.">
        <title>101 Dothideomycetes genomes: a test case for predicting lifestyles and emergence of pathogens.</title>
        <authorList>
            <person name="Haridas S."/>
            <person name="Albert R."/>
            <person name="Binder M."/>
            <person name="Bloem J."/>
            <person name="Labutti K."/>
            <person name="Salamov A."/>
            <person name="Andreopoulos B."/>
            <person name="Baker S."/>
            <person name="Barry K."/>
            <person name="Bills G."/>
            <person name="Bluhm B."/>
            <person name="Cannon C."/>
            <person name="Castanera R."/>
            <person name="Culley D."/>
            <person name="Daum C."/>
            <person name="Ezra D."/>
            <person name="Gonzalez J."/>
            <person name="Henrissat B."/>
            <person name="Kuo A."/>
            <person name="Liang C."/>
            <person name="Lipzen A."/>
            <person name="Lutzoni F."/>
            <person name="Magnuson J."/>
            <person name="Mondo S."/>
            <person name="Nolan M."/>
            <person name="Ohm R."/>
            <person name="Pangilinan J."/>
            <person name="Park H.-J."/>
            <person name="Ramirez L."/>
            <person name="Alfaro M."/>
            <person name="Sun H."/>
            <person name="Tritt A."/>
            <person name="Yoshinaga Y."/>
            <person name="Zwiers L.-H."/>
            <person name="Turgeon B."/>
            <person name="Goodwin S."/>
            <person name="Spatafora J."/>
            <person name="Crous P."/>
            <person name="Grigoriev I."/>
        </authorList>
    </citation>
    <scope>NUCLEOTIDE SEQUENCE</scope>
    <source>
        <strain evidence="1">HMLAC05119</strain>
    </source>
</reference>
<proteinExistence type="predicted"/>
<name>A0A6A5QLS2_AMPQU</name>
<accession>A0A6A5QLS2</accession>
<organism evidence="1 2">
    <name type="scientific">Ampelomyces quisqualis</name>
    <name type="common">Powdery mildew agent</name>
    <dbReference type="NCBI Taxonomy" id="50730"/>
    <lineage>
        <taxon>Eukaryota</taxon>
        <taxon>Fungi</taxon>
        <taxon>Dikarya</taxon>
        <taxon>Ascomycota</taxon>
        <taxon>Pezizomycotina</taxon>
        <taxon>Dothideomycetes</taxon>
        <taxon>Pleosporomycetidae</taxon>
        <taxon>Pleosporales</taxon>
        <taxon>Pleosporineae</taxon>
        <taxon>Phaeosphaeriaceae</taxon>
        <taxon>Ampelomyces</taxon>
    </lineage>
</organism>
<dbReference type="Proteomes" id="UP000800096">
    <property type="component" value="Unassembled WGS sequence"/>
</dbReference>